<dbReference type="PATRIC" id="fig|1227495.3.peg.36"/>
<evidence type="ECO:0000313" key="4">
    <source>
        <dbReference type="Proteomes" id="UP000011618"/>
    </source>
</evidence>
<comment type="caution">
    <text evidence="3">The sequence shown here is derived from an EMBL/GenBank/DDBJ whole genome shotgun (WGS) entry which is preliminary data.</text>
</comment>
<evidence type="ECO:0000313" key="3">
    <source>
        <dbReference type="EMBL" id="ELY83734.1"/>
    </source>
</evidence>
<feature type="compositionally biased region" description="Polar residues" evidence="1">
    <location>
        <begin position="38"/>
        <end position="48"/>
    </location>
</feature>
<gene>
    <name evidence="3" type="ORF">C487_00190</name>
</gene>
<dbReference type="InterPro" id="IPR058474">
    <property type="entry name" value="DUF8160"/>
</dbReference>
<feature type="compositionally biased region" description="Basic and acidic residues" evidence="1">
    <location>
        <begin position="94"/>
        <end position="112"/>
    </location>
</feature>
<organism evidence="3 4">
    <name type="scientific">Natrinema pallidum DSM 3751</name>
    <dbReference type="NCBI Taxonomy" id="1227495"/>
    <lineage>
        <taxon>Archaea</taxon>
        <taxon>Methanobacteriati</taxon>
        <taxon>Methanobacteriota</taxon>
        <taxon>Stenosarchaea group</taxon>
        <taxon>Halobacteria</taxon>
        <taxon>Halobacteriales</taxon>
        <taxon>Natrialbaceae</taxon>
        <taxon>Natrinema</taxon>
    </lineage>
</organism>
<name>L9ZBG1_9EURY</name>
<sequence length="199" mass="22339">MTDRDERGKDVTSRLSKRFETEPDEPDESSEADERSGSSKPSETSEPAQNDEPSKGDERDEQSETDVSAESDDSAESGERSGSSNPSDPSKQAQRSEGDKRNKLSKKSKGDKQSGGSSGKVNVKEEWTGRYMYLPDEIDEQFDEFDRLVYECGQELDWKPKKNKHFYPVVVSRGIEAVAEMDAGEFVEAVDKLELPRDR</sequence>
<evidence type="ECO:0000259" key="2">
    <source>
        <dbReference type="Pfam" id="PF26492"/>
    </source>
</evidence>
<dbReference type="RefSeq" id="WP_006183625.1">
    <property type="nucleotide sequence ID" value="NZ_AOII01000005.1"/>
</dbReference>
<dbReference type="EMBL" id="AOII01000005">
    <property type="protein sequence ID" value="ELY83734.1"/>
    <property type="molecule type" value="Genomic_DNA"/>
</dbReference>
<protein>
    <recommendedName>
        <fullName evidence="2">DUF8160 domain-containing protein</fullName>
    </recommendedName>
</protein>
<feature type="domain" description="DUF8160" evidence="2">
    <location>
        <begin position="56"/>
        <end position="194"/>
    </location>
</feature>
<dbReference type="eggNOG" id="arCOG06154">
    <property type="taxonomic scope" value="Archaea"/>
</dbReference>
<feature type="compositionally biased region" description="Acidic residues" evidence="1">
    <location>
        <begin position="22"/>
        <end position="31"/>
    </location>
</feature>
<dbReference type="OrthoDB" id="240542at2157"/>
<dbReference type="Pfam" id="PF26492">
    <property type="entry name" value="DUF8160"/>
    <property type="match status" value="1"/>
</dbReference>
<dbReference type="Proteomes" id="UP000011618">
    <property type="component" value="Unassembled WGS sequence"/>
</dbReference>
<dbReference type="AlphaFoldDB" id="L9ZBG1"/>
<feature type="compositionally biased region" description="Acidic residues" evidence="1">
    <location>
        <begin position="59"/>
        <end position="76"/>
    </location>
</feature>
<accession>L9ZBG1</accession>
<feature type="region of interest" description="Disordered" evidence="1">
    <location>
        <begin position="1"/>
        <end position="124"/>
    </location>
</feature>
<reference evidence="3 4" key="1">
    <citation type="journal article" date="2014" name="PLoS Genet.">
        <title>Phylogenetically driven sequencing of extremely halophilic archaea reveals strategies for static and dynamic osmo-response.</title>
        <authorList>
            <person name="Becker E.A."/>
            <person name="Seitzer P.M."/>
            <person name="Tritt A."/>
            <person name="Larsen D."/>
            <person name="Krusor M."/>
            <person name="Yao A.I."/>
            <person name="Wu D."/>
            <person name="Madern D."/>
            <person name="Eisen J.A."/>
            <person name="Darling A.E."/>
            <person name="Facciotti M.T."/>
        </authorList>
    </citation>
    <scope>NUCLEOTIDE SEQUENCE [LARGE SCALE GENOMIC DNA]</scope>
    <source>
        <strain evidence="3 4">DSM 3751</strain>
    </source>
</reference>
<feature type="compositionally biased region" description="Basic and acidic residues" evidence="1">
    <location>
        <begin position="1"/>
        <end position="21"/>
    </location>
</feature>
<proteinExistence type="predicted"/>
<evidence type="ECO:0000256" key="1">
    <source>
        <dbReference type="SAM" id="MobiDB-lite"/>
    </source>
</evidence>